<feature type="compositionally biased region" description="Basic residues" evidence="2">
    <location>
        <begin position="191"/>
        <end position="202"/>
    </location>
</feature>
<evidence type="ECO:0000256" key="2">
    <source>
        <dbReference type="SAM" id="MobiDB-lite"/>
    </source>
</evidence>
<feature type="compositionally biased region" description="Basic and acidic residues" evidence="2">
    <location>
        <begin position="592"/>
        <end position="602"/>
    </location>
</feature>
<feature type="region of interest" description="Disordered" evidence="2">
    <location>
        <begin position="169"/>
        <end position="282"/>
    </location>
</feature>
<evidence type="ECO:0000256" key="1">
    <source>
        <dbReference type="SAM" id="Coils"/>
    </source>
</evidence>
<feature type="compositionally biased region" description="Basic and acidic residues" evidence="2">
    <location>
        <begin position="642"/>
        <end position="651"/>
    </location>
</feature>
<proteinExistence type="predicted"/>
<feature type="region of interest" description="Disordered" evidence="2">
    <location>
        <begin position="584"/>
        <end position="665"/>
    </location>
</feature>
<gene>
    <name evidence="3" type="primary">jg8849</name>
    <name evidence="3" type="ORF">PAEG_LOCUS25543</name>
</gene>
<comment type="caution">
    <text evidence="3">The sequence shown here is derived from an EMBL/GenBank/DDBJ whole genome shotgun (WGS) entry which is preliminary data.</text>
</comment>
<organism evidence="3 4">
    <name type="scientific">Pararge aegeria aegeria</name>
    <dbReference type="NCBI Taxonomy" id="348720"/>
    <lineage>
        <taxon>Eukaryota</taxon>
        <taxon>Metazoa</taxon>
        <taxon>Ecdysozoa</taxon>
        <taxon>Arthropoda</taxon>
        <taxon>Hexapoda</taxon>
        <taxon>Insecta</taxon>
        <taxon>Pterygota</taxon>
        <taxon>Neoptera</taxon>
        <taxon>Endopterygota</taxon>
        <taxon>Lepidoptera</taxon>
        <taxon>Glossata</taxon>
        <taxon>Ditrysia</taxon>
        <taxon>Papilionoidea</taxon>
        <taxon>Nymphalidae</taxon>
        <taxon>Satyrinae</taxon>
        <taxon>Satyrini</taxon>
        <taxon>Parargina</taxon>
        <taxon>Pararge</taxon>
    </lineage>
</organism>
<protein>
    <submittedName>
        <fullName evidence="3">Jg8849 protein</fullName>
    </submittedName>
</protein>
<feature type="compositionally biased region" description="Basic and acidic residues" evidence="2">
    <location>
        <begin position="271"/>
        <end position="282"/>
    </location>
</feature>
<dbReference type="OrthoDB" id="1938039at2759"/>
<dbReference type="AlphaFoldDB" id="A0A8S4SLB1"/>
<accession>A0A8S4SLB1</accession>
<feature type="compositionally biased region" description="Basic and acidic residues" evidence="2">
    <location>
        <begin position="241"/>
        <end position="254"/>
    </location>
</feature>
<keyword evidence="4" id="KW-1185">Reference proteome</keyword>
<evidence type="ECO:0000313" key="3">
    <source>
        <dbReference type="EMBL" id="CAH2266946.1"/>
    </source>
</evidence>
<evidence type="ECO:0000313" key="4">
    <source>
        <dbReference type="Proteomes" id="UP000838756"/>
    </source>
</evidence>
<dbReference type="EMBL" id="CAKXAJ010026328">
    <property type="protein sequence ID" value="CAH2266946.1"/>
    <property type="molecule type" value="Genomic_DNA"/>
</dbReference>
<feature type="compositionally biased region" description="Basic and acidic residues" evidence="2">
    <location>
        <begin position="169"/>
        <end position="187"/>
    </location>
</feature>
<keyword evidence="1" id="KW-0175">Coiled coil</keyword>
<name>A0A8S4SLB1_9NEOP</name>
<feature type="coiled-coil region" evidence="1">
    <location>
        <begin position="10"/>
        <end position="37"/>
    </location>
</feature>
<dbReference type="Proteomes" id="UP000838756">
    <property type="component" value="Unassembled WGS sequence"/>
</dbReference>
<sequence>MDDLYANLENYQDENIIDELKNENKDLKIKLEEYSSATIRLQNLDRVTSSHTLSEDTISSLENKSNLSEDRELRDSKAYVRDKTDKKKYTRKEVPTDYPMQCQTTKRDNILNRCKSIALCSRIEPIFSSDDDFEALNLKNIRKSPLKEDIRYNEKFSNRDNCYRSSKYCNDRTNRFTDHNRHNKYESGSKYTRHSPEKHRTKNVKEHSQTNNLRNDYKNGRPRVLRSPPTDKYNRSKSRDRRPFDRENYYEKQRHSPHNYEYSTVKHKIRNDHEEPSSKRHKTELFKKSTIDEHIYNNDIEKEFYFRSSFTKHQDISEPTTCQSPDYVNNECTTLQHIAKEIKHTALSPLEDPRVSSKIYAIKSKEKVSAVDIKPINVTKWNIPNKEKFIINTKQLPEPLTKYVDEIYMDIENPLLNDSLESGEVQSLIDYDIRYTKESDVSGKCENKEINKYKEQSEKIHDTCVIDYNKTKSPAINKYKIPKVKKPDKISSYVKHDSLAPPINKNISAGNYCNETKEDSEIKENCKISEVQTSINEQTPTNCTNGTLTLKQYKPNEIIKATCGAVLPVKTSVAVGTLADDLELSDEASESTDLKKDVKESKTLTNDKTAMDIPQDENNLPLIKNQNRESKEKGKHLRSKKGSKDSRDGCKTRKSKKKIDQKEPSCTEGEELKTVMKVKDKQSKPVISIQTKSKFSDLFGDSSSLITPDDLGIPPTEIHLPLADKYASMFDNTQDAVDLNVVHIKKTQSGNNNLQNDLSNEKTITGKADIDDTLVSKDVDKSATVSNFRGDSLRDNPTINDASKLIKTVIISTGVQPKCTTSDNIKSQDNQQDSERKCIEHTQDINIDKLKIPTSLLNNIKALATSTPHKPQLEDGATAIPDANVENNSMISDTTHLSTNVCNSSNPEETVNETDIPDVRIFVRRRRKIIKRP</sequence>
<reference evidence="3" key="1">
    <citation type="submission" date="2022-03" db="EMBL/GenBank/DDBJ databases">
        <authorList>
            <person name="Lindestad O."/>
        </authorList>
    </citation>
    <scope>NUCLEOTIDE SEQUENCE</scope>
</reference>